<protein>
    <submittedName>
        <fullName evidence="3">Uncharacterized protein</fullName>
    </submittedName>
</protein>
<evidence type="ECO:0000256" key="2">
    <source>
        <dbReference type="SAM" id="SignalP"/>
    </source>
</evidence>
<evidence type="ECO:0000256" key="1">
    <source>
        <dbReference type="SAM" id="MobiDB-lite"/>
    </source>
</evidence>
<evidence type="ECO:0000313" key="3">
    <source>
        <dbReference type="EMBL" id="KAI8043571.1"/>
    </source>
</evidence>
<reference evidence="3" key="1">
    <citation type="journal article" date="2023" name="Genome Biol. Evol.">
        <title>Long-read-based Genome Assembly of Drosophila gunungcola Reveals Fewer Chemosensory Genes in Flower-breeding Species.</title>
        <authorList>
            <person name="Negi A."/>
            <person name="Liao B.Y."/>
            <person name="Yeh S.D."/>
        </authorList>
    </citation>
    <scope>NUCLEOTIDE SEQUENCE</scope>
    <source>
        <strain evidence="3">Sukarami</strain>
    </source>
</reference>
<gene>
    <name evidence="3" type="ORF">M5D96_004903</name>
</gene>
<organism evidence="3 4">
    <name type="scientific">Drosophila gunungcola</name>
    <name type="common">fruit fly</name>
    <dbReference type="NCBI Taxonomy" id="103775"/>
    <lineage>
        <taxon>Eukaryota</taxon>
        <taxon>Metazoa</taxon>
        <taxon>Ecdysozoa</taxon>
        <taxon>Arthropoda</taxon>
        <taxon>Hexapoda</taxon>
        <taxon>Insecta</taxon>
        <taxon>Pterygota</taxon>
        <taxon>Neoptera</taxon>
        <taxon>Endopterygota</taxon>
        <taxon>Diptera</taxon>
        <taxon>Brachycera</taxon>
        <taxon>Muscomorpha</taxon>
        <taxon>Ephydroidea</taxon>
        <taxon>Drosophilidae</taxon>
        <taxon>Drosophila</taxon>
        <taxon>Sophophora</taxon>
    </lineage>
</organism>
<keyword evidence="4" id="KW-1185">Reference proteome</keyword>
<accession>A0A9P9YUZ5</accession>
<feature type="region of interest" description="Disordered" evidence="1">
    <location>
        <begin position="45"/>
        <end position="67"/>
    </location>
</feature>
<feature type="signal peptide" evidence="2">
    <location>
        <begin position="1"/>
        <end position="17"/>
    </location>
</feature>
<sequence length="67" mass="7640">MMVMLLMMALIIEDVHAKPHFQLGYKNYGCTGNGRRTTNITCQSRDDPVQHMKPDLAIPVNQKLEPQ</sequence>
<keyword evidence="2" id="KW-0732">Signal</keyword>
<proteinExistence type="predicted"/>
<dbReference type="AlphaFoldDB" id="A0A9P9YUZ5"/>
<feature type="chain" id="PRO_5040439166" evidence="2">
    <location>
        <begin position="18"/>
        <end position="67"/>
    </location>
</feature>
<dbReference type="Proteomes" id="UP001059596">
    <property type="component" value="Unassembled WGS sequence"/>
</dbReference>
<evidence type="ECO:0000313" key="4">
    <source>
        <dbReference type="Proteomes" id="UP001059596"/>
    </source>
</evidence>
<comment type="caution">
    <text evidence="3">The sequence shown here is derived from an EMBL/GenBank/DDBJ whole genome shotgun (WGS) entry which is preliminary data.</text>
</comment>
<dbReference type="EMBL" id="JAMKOV010000002">
    <property type="protein sequence ID" value="KAI8043571.1"/>
    <property type="molecule type" value="Genomic_DNA"/>
</dbReference>
<feature type="compositionally biased region" description="Basic and acidic residues" evidence="1">
    <location>
        <begin position="45"/>
        <end position="54"/>
    </location>
</feature>
<name>A0A9P9YUZ5_9MUSC</name>